<evidence type="ECO:0000313" key="3">
    <source>
        <dbReference type="EMBL" id="QHD26317.1"/>
    </source>
</evidence>
<dbReference type="EMBL" id="MH534948">
    <property type="protein sequence ID" value="QCX41913.1"/>
    <property type="molecule type" value="Genomic_DNA"/>
</dbReference>
<dbReference type="Pfam" id="PF01636">
    <property type="entry name" value="APH"/>
    <property type="match status" value="1"/>
</dbReference>
<proteinExistence type="predicted"/>
<name>A0A4Y5QSD8_9ACTN</name>
<evidence type="ECO:0000313" key="2">
    <source>
        <dbReference type="EMBL" id="QCX41913.1"/>
    </source>
</evidence>
<dbReference type="SUPFAM" id="SSF56112">
    <property type="entry name" value="Protein kinase-like (PK-like)"/>
    <property type="match status" value="1"/>
</dbReference>
<accession>A0A4Y5QSD8</accession>
<protein>
    <submittedName>
        <fullName evidence="2">Mhr7</fullName>
    </submittedName>
</protein>
<gene>
    <name evidence="2" type="primary">mhr7</name>
    <name evidence="3" type="synonym">mihH</name>
</gene>
<sequence>MTHAPATCTSTRGTPAPADLADLTERTVDTDEVARLMLAAHLARTGTPEPAPDRVRSTTWTPAGARKIRRRTFVQLDIDGVPVAVAKVPLSTTDPKLARELEILRGFPAPAPLGSPVPLDALCGGFTMSHLPGVDLPTAVTGADGPDVLWQVLRPAVERVAELHLSADRVPSGPERALETAAAYVRNPEFGVEHADQALRTALLAPTHGDLGPWNVRYDARDGSARVLDFEDYRATGIAAMDVVNLLVTTALPVFPDYPEHGFDWLYDQVFRTDHWFRSVLERGLAHYGSLTGQHPGRVLDLLPFTCQWLIERIEAEGRDTSGLFYRTFVERHLERRPAAFGSDHA</sequence>
<evidence type="ECO:0000259" key="1">
    <source>
        <dbReference type="Pfam" id="PF01636"/>
    </source>
</evidence>
<organism evidence="2">
    <name type="scientific">Streptomyces miharaensis</name>
    <dbReference type="NCBI Taxonomy" id="285483"/>
    <lineage>
        <taxon>Bacteria</taxon>
        <taxon>Bacillati</taxon>
        <taxon>Actinomycetota</taxon>
        <taxon>Actinomycetes</taxon>
        <taxon>Kitasatosporales</taxon>
        <taxon>Streptomycetaceae</taxon>
        <taxon>Streptomyces</taxon>
    </lineage>
</organism>
<feature type="domain" description="Aminoglycoside phosphotransferase" evidence="1">
    <location>
        <begin position="86"/>
        <end position="247"/>
    </location>
</feature>
<reference evidence="2" key="1">
    <citation type="journal article" date="2019" name="J. Am. Chem. Soc.">
        <title>The Amipurimycin and Miharamycin Biosynthetic Gene Clusters: Unraveling the Origins of 2-Aminopurinyl Peptidyl Nucleoside Antibiotics.</title>
        <authorList>
            <person name="Romo A.J."/>
            <person name="Shiraishi T."/>
            <person name="Ikeuchi H."/>
            <person name="Lin G.M."/>
            <person name="Geng Y."/>
            <person name="Lee Y.H."/>
            <person name="Liem P.H."/>
            <person name="Ma T."/>
            <person name="Ogasawara Y."/>
            <person name="Shin-Ya K."/>
            <person name="Nishiyama M."/>
            <person name="Kuzuyama T."/>
            <person name="Liu H.W."/>
        </authorList>
    </citation>
    <scope>NUCLEOTIDE SEQUENCE</scope>
    <source>
        <strain evidence="2">MS-1242 [SF-489]</strain>
    </source>
</reference>
<dbReference type="AlphaFoldDB" id="A0A4Y5QSD8"/>
<dbReference type="InterPro" id="IPR002575">
    <property type="entry name" value="Aminoglycoside_PTrfase"/>
</dbReference>
<dbReference type="EMBL" id="MN850873">
    <property type="protein sequence ID" value="QHD26317.1"/>
    <property type="molecule type" value="Genomic_DNA"/>
</dbReference>
<reference evidence="3" key="2">
    <citation type="journal article" date="2020" name="J. Am. Chem. Soc.">
        <title>Characterization of Miharamycin Biosynthesis Reveals a Hybrid NRPS-PKS to Synthesize High-Carbon Sugar from a Complex Nucleoside.</title>
        <authorList>
            <person name="Wang F."/>
            <person name="Zhang W.H."/>
            <person name="Zhao J."/>
            <person name="Kang W.J."/>
            <person name="Wang S."/>
            <person name="Yu B."/>
            <person name="Pan H.X."/>
            <person name="Tang G.L."/>
        </authorList>
    </citation>
    <scope>NUCLEOTIDE SEQUENCE</scope>
    <source>
        <strain evidence="3">MS-1242</strain>
    </source>
</reference>
<dbReference type="InterPro" id="IPR011009">
    <property type="entry name" value="Kinase-like_dom_sf"/>
</dbReference>